<dbReference type="SUPFAM" id="SSF51679">
    <property type="entry name" value="Bacterial luciferase-like"/>
    <property type="match status" value="1"/>
</dbReference>
<dbReference type="OrthoDB" id="5723777at2"/>
<keyword evidence="4" id="KW-1185">Reference proteome</keyword>
<dbReference type="EMBL" id="CP013264">
    <property type="protein sequence ID" value="ALR20404.1"/>
    <property type="molecule type" value="Genomic_DNA"/>
</dbReference>
<reference evidence="3 4" key="1">
    <citation type="submission" date="2015-11" db="EMBL/GenBank/DDBJ databases">
        <title>A Two-component Flavoprotein Monooxygenase System MeaXY Responsible for para-Hydroxylation of 2-Methyl-6-ethylaniline and 2,6-Diethylaniline in Sphingobium baderi DE-13.</title>
        <authorList>
            <person name="Cheng M."/>
            <person name="Meng Q."/>
            <person name="Yang Y."/>
            <person name="Chu C."/>
            <person name="Yan X."/>
            <person name="He J."/>
            <person name="Li S."/>
        </authorList>
    </citation>
    <scope>NUCLEOTIDE SEQUENCE [LARGE SCALE GENOMIC DNA]</scope>
    <source>
        <strain evidence="3 4">DE-13</strain>
    </source>
</reference>
<dbReference type="InterPro" id="IPR011251">
    <property type="entry name" value="Luciferase-like_dom"/>
</dbReference>
<dbReference type="InterPro" id="IPR050564">
    <property type="entry name" value="F420-G6PD/mer"/>
</dbReference>
<protein>
    <submittedName>
        <fullName evidence="3">LLM class F420-dependent oxidoreductase</fullName>
    </submittedName>
</protein>
<dbReference type="InterPro" id="IPR036661">
    <property type="entry name" value="Luciferase-like_sf"/>
</dbReference>
<evidence type="ECO:0000313" key="4">
    <source>
        <dbReference type="Proteomes" id="UP000056968"/>
    </source>
</evidence>
<evidence type="ECO:0000259" key="2">
    <source>
        <dbReference type="Pfam" id="PF00296"/>
    </source>
</evidence>
<dbReference type="STRING" id="1332080.ATN00_08870"/>
<dbReference type="Pfam" id="PF00296">
    <property type="entry name" value="Bac_luciferase"/>
    <property type="match status" value="1"/>
</dbReference>
<accession>A0A0S3EY72</accession>
<evidence type="ECO:0000256" key="1">
    <source>
        <dbReference type="ARBA" id="ARBA00023002"/>
    </source>
</evidence>
<feature type="domain" description="Luciferase-like" evidence="2">
    <location>
        <begin position="25"/>
        <end position="330"/>
    </location>
</feature>
<dbReference type="Proteomes" id="UP000056968">
    <property type="component" value="Chromosome"/>
</dbReference>
<dbReference type="Gene3D" id="3.20.20.30">
    <property type="entry name" value="Luciferase-like domain"/>
    <property type="match status" value="1"/>
</dbReference>
<name>A0A0S3EY72_9SPHN</name>
<evidence type="ECO:0000313" key="3">
    <source>
        <dbReference type="EMBL" id="ALR20404.1"/>
    </source>
</evidence>
<dbReference type="KEGG" id="sbd:ATN00_08870"/>
<dbReference type="RefSeq" id="WP_062064035.1">
    <property type="nucleotide sequence ID" value="NZ_CP013264.1"/>
</dbReference>
<dbReference type="NCBIfam" id="TIGR03857">
    <property type="entry name" value="F420_MSMEG_2249"/>
    <property type="match status" value="1"/>
</dbReference>
<keyword evidence="1" id="KW-0560">Oxidoreductase</keyword>
<dbReference type="PANTHER" id="PTHR43244:SF1">
    <property type="entry name" value="5,10-METHYLENETETRAHYDROMETHANOPTERIN REDUCTASE"/>
    <property type="match status" value="1"/>
</dbReference>
<dbReference type="PANTHER" id="PTHR43244">
    <property type="match status" value="1"/>
</dbReference>
<dbReference type="InterPro" id="IPR022378">
    <property type="entry name" value="F420_OxRdatse_MSMEG2249_pred"/>
</dbReference>
<organism evidence="3 4">
    <name type="scientific">Sphingobium baderi</name>
    <dbReference type="NCBI Taxonomy" id="1332080"/>
    <lineage>
        <taxon>Bacteria</taxon>
        <taxon>Pseudomonadati</taxon>
        <taxon>Pseudomonadota</taxon>
        <taxon>Alphaproteobacteria</taxon>
        <taxon>Sphingomonadales</taxon>
        <taxon>Sphingomonadaceae</taxon>
        <taxon>Sphingobium</taxon>
    </lineage>
</organism>
<gene>
    <name evidence="3" type="ORF">ATN00_08870</name>
</gene>
<dbReference type="AlphaFoldDB" id="A0A0S3EY72"/>
<sequence>MAESEGSVLSSQVLSAYVLPGRTLDPGRIILEAQAARAAGLGGVWISERFALKEPAVLSGMVAASVPGLRIGGTMYAHMRHPVVTASVANLMQALTGDKFILVLARAVPAYFTGYDVPALTFERLRDYVALFRSLIAGERIDYEGPLGTFANLKLTDRHEGPPPPIMFTAVGPKALAFAGRHCDGVLLHPLLTTQAVARSAAIVRDAAREAGRDPAAVRVVANVVVAPDLPKDEEAAVIGGRAVTYLQSKAMGPLLAGVNGWDIGAVENLRSHPSIARFAGRSISEELMRNELVEASQAIPAEWLDQGTAAGTAVHVAGRLCEYLAAGADEILLHGSTPDRLGGLVPALSEMLPACMAQMGRGISGEVS</sequence>
<proteinExistence type="predicted"/>
<dbReference type="GO" id="GO:0016705">
    <property type="term" value="F:oxidoreductase activity, acting on paired donors, with incorporation or reduction of molecular oxygen"/>
    <property type="evidence" value="ECO:0007669"/>
    <property type="project" value="InterPro"/>
</dbReference>